<evidence type="ECO:0000313" key="2">
    <source>
        <dbReference type="Proteomes" id="UP000248827"/>
    </source>
</evidence>
<comment type="caution">
    <text evidence="1">The sequence shown here is derived from an EMBL/GenBank/DDBJ whole genome shotgun (WGS) entry which is preliminary data.</text>
</comment>
<evidence type="ECO:0000313" key="1">
    <source>
        <dbReference type="EMBL" id="RAJ03013.1"/>
    </source>
</evidence>
<dbReference type="Proteomes" id="UP000248827">
    <property type="component" value="Unassembled WGS sequence"/>
</dbReference>
<accession>A0ABX9BSA9</accession>
<name>A0ABX9BSA9_9BACL</name>
<gene>
    <name evidence="1" type="ORF">DET54_101208</name>
</gene>
<protein>
    <submittedName>
        <fullName evidence="1">Uncharacterized protein</fullName>
    </submittedName>
</protein>
<dbReference type="RefSeq" id="WP_111618595.1">
    <property type="nucleotide sequence ID" value="NZ_QLLI01000001.1"/>
</dbReference>
<keyword evidence="2" id="KW-1185">Reference proteome</keyword>
<reference evidence="1 2" key="1">
    <citation type="submission" date="2018-06" db="EMBL/GenBank/DDBJ databases">
        <title>Freshwater and sediment microbial communities from various areas in North America, analyzing microbe dynamics in response to fracking.</title>
        <authorList>
            <person name="Lamendella R."/>
        </authorList>
    </citation>
    <scope>NUCLEOTIDE SEQUENCE [LARGE SCALE GENOMIC DNA]</scope>
    <source>
        <strain evidence="1 2">NG-13</strain>
    </source>
</reference>
<dbReference type="EMBL" id="QLLI01000001">
    <property type="protein sequence ID" value="RAJ03013.1"/>
    <property type="molecule type" value="Genomic_DNA"/>
</dbReference>
<organism evidence="1 2">
    <name type="scientific">Paenibacillus pabuli</name>
    <dbReference type="NCBI Taxonomy" id="1472"/>
    <lineage>
        <taxon>Bacteria</taxon>
        <taxon>Bacillati</taxon>
        <taxon>Bacillota</taxon>
        <taxon>Bacilli</taxon>
        <taxon>Bacillales</taxon>
        <taxon>Paenibacillaceae</taxon>
        <taxon>Paenibacillus</taxon>
    </lineage>
</organism>
<sequence>MRDLLAQYSFQNFTQIESNQYHSNPDELFSLSIHELSHMFLARGTSFGAFNFIIEEGKKYCLENFKLQDMDKLNLISKRLIEASDITHECLSYYSQFAYLKSSNPEEFRERIIDLKKTDSYVAHKIHLIIDFLEDENWEVIFNSTVLFRTARLAMNIRSDLLFNENLLQEEYLVQSLLIKHGLDFNPNKRFIMLVNSLKKLLKSYPIGSITDEILLSEAGLYSIECSKETVLDFFAFMRKLFIKYCFPTEPVDTVINNTRNAKPTNMNDLNEPTEDDILEILDLIRPAVINTNYNYEFHLSFDEVQSIDGIISSFWIVIIGDMYQLIFDEIAKGTRYVIFADKNICKLSLAKYNLPIIIYSEDYEKLLIEFPEIDKRELFIYTEQPYLNSKEFIKAYSSEQRELMFYFLNNEIIVVFIKLKSNAIFTMFHTKYSIKLIYKDIKNKFFRYINTEGIIDDVFWKENRDWWKYEDIIKSLTQTTMFRIDPEIPPLGRRINLTDLL</sequence>
<proteinExistence type="predicted"/>